<dbReference type="EMBL" id="JACHKA010000001">
    <property type="protein sequence ID" value="MBB5987447.1"/>
    <property type="molecule type" value="Genomic_DNA"/>
</dbReference>
<comment type="caution">
    <text evidence="1">The sequence shown here is derived from an EMBL/GenBank/DDBJ whole genome shotgun (WGS) entry which is preliminary data.</text>
</comment>
<keyword evidence="2" id="KW-1185">Reference proteome</keyword>
<accession>A0ABR6NJI7</accession>
<proteinExistence type="predicted"/>
<evidence type="ECO:0000313" key="1">
    <source>
        <dbReference type="EMBL" id="MBB5987447.1"/>
    </source>
</evidence>
<sequence>MVGASTSKIAQQRTLALTVAQMMLAAGVPLSEQPVWVGYEGGLHNNWLDLPAGTERNAIASWFVNHVLKDDRMRTRMKEHYQRVIEAGLCRIPCVFTQVQALSTTSGTNSVEYFGIERERLGAWMDETIGPAEKSYWAVRETMLEMVE</sequence>
<dbReference type="Proteomes" id="UP001138540">
    <property type="component" value="Unassembled WGS sequence"/>
</dbReference>
<evidence type="ECO:0000313" key="2">
    <source>
        <dbReference type="Proteomes" id="UP001138540"/>
    </source>
</evidence>
<gene>
    <name evidence="1" type="ORF">HNP60_003421</name>
</gene>
<name>A0ABR6NJI7_9SPHN</name>
<protein>
    <submittedName>
        <fullName evidence="1">Uncharacterized protein</fullName>
    </submittedName>
</protein>
<organism evidence="1 2">
    <name type="scientific">Sphingobium lignivorans</name>
    <dbReference type="NCBI Taxonomy" id="2735886"/>
    <lineage>
        <taxon>Bacteria</taxon>
        <taxon>Pseudomonadati</taxon>
        <taxon>Pseudomonadota</taxon>
        <taxon>Alphaproteobacteria</taxon>
        <taxon>Sphingomonadales</taxon>
        <taxon>Sphingomonadaceae</taxon>
        <taxon>Sphingobium</taxon>
    </lineage>
</organism>
<reference evidence="1 2" key="1">
    <citation type="submission" date="2020-08" db="EMBL/GenBank/DDBJ databases">
        <title>Exploring microbial biodiversity for novel pathways involved in the catabolism of aromatic compounds derived from lignin.</title>
        <authorList>
            <person name="Elkins J."/>
        </authorList>
    </citation>
    <scope>NUCLEOTIDE SEQUENCE [LARGE SCALE GENOMIC DNA]</scope>
    <source>
        <strain evidence="1 2">B1D3A</strain>
    </source>
</reference>